<evidence type="ECO:0000256" key="8">
    <source>
        <dbReference type="ARBA" id="ARBA00022796"/>
    </source>
</evidence>
<dbReference type="EMBL" id="JAVRJZ010000010">
    <property type="protein sequence ID" value="KAK2717816.1"/>
    <property type="molecule type" value="Genomic_DNA"/>
</dbReference>
<keyword evidence="6" id="KW-0479">Metal-binding</keyword>
<evidence type="ECO:0000256" key="6">
    <source>
        <dbReference type="ARBA" id="ARBA00022723"/>
    </source>
</evidence>
<dbReference type="GO" id="GO:0055070">
    <property type="term" value="P:copper ion homeostasis"/>
    <property type="evidence" value="ECO:0007669"/>
    <property type="project" value="TreeGrafter"/>
</dbReference>
<keyword evidence="13" id="KW-0186">Copper</keyword>
<dbReference type="AlphaFoldDB" id="A0AA88I0M1"/>
<dbReference type="NCBIfam" id="TIGR00003">
    <property type="entry name" value="copper ion binding protein"/>
    <property type="match status" value="3"/>
</dbReference>
<evidence type="ECO:0000256" key="5">
    <source>
        <dbReference type="ARBA" id="ARBA00022692"/>
    </source>
</evidence>
<evidence type="ECO:0000313" key="18">
    <source>
        <dbReference type="Proteomes" id="UP001187531"/>
    </source>
</evidence>
<dbReference type="FunFam" id="2.70.150.10:FF:000002">
    <property type="entry name" value="Copper-transporting ATPase 1, putative"/>
    <property type="match status" value="1"/>
</dbReference>
<evidence type="ECO:0000313" key="17">
    <source>
        <dbReference type="EMBL" id="KAK2717816.1"/>
    </source>
</evidence>
<keyword evidence="5 15" id="KW-0812">Transmembrane</keyword>
<gene>
    <name evidence="17" type="ORF">QYM36_006574</name>
</gene>
<evidence type="ECO:0000256" key="13">
    <source>
        <dbReference type="ARBA" id="ARBA00023008"/>
    </source>
</evidence>
<comment type="subcellular location">
    <subcellularLocation>
        <location evidence="1">Endomembrane system</location>
        <topology evidence="1">Multi-pass membrane protein</topology>
    </subcellularLocation>
</comment>
<dbReference type="Gene3D" id="2.70.150.10">
    <property type="entry name" value="Calcium-transporting ATPase, cytoplasmic transduction domain A"/>
    <property type="match status" value="1"/>
</dbReference>
<evidence type="ECO:0000256" key="15">
    <source>
        <dbReference type="SAM" id="Phobius"/>
    </source>
</evidence>
<dbReference type="PANTHER" id="PTHR43520">
    <property type="entry name" value="ATP7, ISOFORM B"/>
    <property type="match status" value="1"/>
</dbReference>
<dbReference type="EC" id="7.2.2.8" evidence="3"/>
<evidence type="ECO:0000256" key="11">
    <source>
        <dbReference type="ARBA" id="ARBA00022967"/>
    </source>
</evidence>
<feature type="domain" description="HMA" evidence="16">
    <location>
        <begin position="105"/>
        <end position="171"/>
    </location>
</feature>
<evidence type="ECO:0000256" key="12">
    <source>
        <dbReference type="ARBA" id="ARBA00022989"/>
    </source>
</evidence>
<dbReference type="Gene3D" id="3.30.70.100">
    <property type="match status" value="6"/>
</dbReference>
<organism evidence="17 18">
    <name type="scientific">Artemia franciscana</name>
    <name type="common">Brine shrimp</name>
    <name type="synonym">Artemia sanfranciscana</name>
    <dbReference type="NCBI Taxonomy" id="6661"/>
    <lineage>
        <taxon>Eukaryota</taxon>
        <taxon>Metazoa</taxon>
        <taxon>Ecdysozoa</taxon>
        <taxon>Arthropoda</taxon>
        <taxon>Crustacea</taxon>
        <taxon>Branchiopoda</taxon>
        <taxon>Anostraca</taxon>
        <taxon>Artemiidae</taxon>
        <taxon>Artemia</taxon>
    </lineage>
</organism>
<keyword evidence="4" id="KW-0813">Transport</keyword>
<keyword evidence="7" id="KW-0547">Nucleotide-binding</keyword>
<comment type="similarity">
    <text evidence="2">Belongs to the cation transport ATPase (P-type) (TC 3.A.3) family. Type IB subfamily.</text>
</comment>
<dbReference type="GO" id="GO:0016020">
    <property type="term" value="C:membrane"/>
    <property type="evidence" value="ECO:0007669"/>
    <property type="project" value="UniProtKB-SubCell"/>
</dbReference>
<evidence type="ECO:0000256" key="4">
    <source>
        <dbReference type="ARBA" id="ARBA00022448"/>
    </source>
</evidence>
<dbReference type="SUPFAM" id="SSF81653">
    <property type="entry name" value="Calcium ATPase, transduction domain A"/>
    <property type="match status" value="1"/>
</dbReference>
<dbReference type="GO" id="GO:0005507">
    <property type="term" value="F:copper ion binding"/>
    <property type="evidence" value="ECO:0007669"/>
    <property type="project" value="InterPro"/>
</dbReference>
<evidence type="ECO:0000256" key="3">
    <source>
        <dbReference type="ARBA" id="ARBA00012517"/>
    </source>
</evidence>
<dbReference type="PANTHER" id="PTHR43520:SF8">
    <property type="entry name" value="P-TYPE CU(+) TRANSPORTER"/>
    <property type="match status" value="1"/>
</dbReference>
<feature type="domain" description="HMA" evidence="16">
    <location>
        <begin position="175"/>
        <end position="241"/>
    </location>
</feature>
<feature type="domain" description="HMA" evidence="16">
    <location>
        <begin position="35"/>
        <end position="101"/>
    </location>
</feature>
<name>A0AA88I0M1_ARTSF</name>
<dbReference type="PROSITE" id="PS50846">
    <property type="entry name" value="HMA_2"/>
    <property type="match status" value="4"/>
</dbReference>
<dbReference type="SUPFAM" id="SSF81660">
    <property type="entry name" value="Metal cation-transporting ATPase, ATP-binding domain N"/>
    <property type="match status" value="1"/>
</dbReference>
<evidence type="ECO:0000256" key="9">
    <source>
        <dbReference type="ARBA" id="ARBA00022840"/>
    </source>
</evidence>
<feature type="transmembrane region" description="Helical" evidence="15">
    <location>
        <begin position="719"/>
        <end position="746"/>
    </location>
</feature>
<feature type="domain" description="HMA" evidence="16">
    <location>
        <begin position="440"/>
        <end position="506"/>
    </location>
</feature>
<keyword evidence="8" id="KW-0406">Ion transport</keyword>
<reference evidence="17" key="1">
    <citation type="submission" date="2023-07" db="EMBL/GenBank/DDBJ databases">
        <title>Chromosome-level genome assembly of Artemia franciscana.</title>
        <authorList>
            <person name="Jo E."/>
        </authorList>
    </citation>
    <scope>NUCLEOTIDE SEQUENCE</scope>
    <source>
        <tissue evidence="17">Whole body</tissue>
    </source>
</reference>
<sequence length="1031" mass="111787">MGSHYRDDYQVARDCEDTKFDEPSRIKQKKMISDATAIFRIEGMTCQSCVRNIESKLGDTLGIISANVDLSKSRGIFKFEPQLITHQEISNSIDDAGFIASNYIEEVFVTINGMTCMSCVRNIESNLATKKGVVNVSVDLKEGRGKFQYDSNLITSEEICEMIYDMGFEANILTQEVTLSVIGMKCNKCVKKIEDNVADVYGVKDIKVNLNEKTAVVEFDPAKVDGTSITQRIISLGFEAKDLNNFQDVAVLECETSARERAASIESRISTGTNMFSEKIDIGENEFETKFSRCFIHIQGMTCASCVAAIEKHVRKIKVPTEHQQMTVAVVLSGRAPLVHSGNLVDDTEPNYDVRDLESLFPLGVTKSLLSNFLCQDFLLGPSVFDVSVVSVKSILVALMPGKAEVKYNPSDVKPTTIAESITELGFPSVIGAGDGSSDGEVELKICGMTCASCVHSIESNVMKVKGVLSASVSLGTQKGKFTFKPSVTGPRDIIEHIQNLGFDASLLTASDRSINYLDHKEEINKWRTAFFISTAFGVPAMIIMMYFMFIMGSPGFHHEDYCCILPGLSFENLALFCLATPVQGKTSEAFAKLISLQATEATLVETGKEGEILSEKQISVELVHRGDLLKVVPGAKVPVDGKVFSGSSTCDESLITGESMPVLKKKGSLVIGGSINQSGLLIVITTHIGQDTTLAQIVRLVEEAQTSKAPIQQLADKIAGFFVPVVALLSLATLTGWIIGGYVGLEYLPITVLVFSDAGTRESQTKKKVKTVVFDKTGTITHGVPTLTKLVVLYDESIVPLKFMLATLGTAEEGSEHPIAAVHCKLGMFPILSDLVCDTVMFLLKLYPFSLCLARVGTQSIVTQVPIRIGMSSYTSAVPVQQVLMVPGGYPAQEVVIPAPVATAPGLVTLAQPPRAAFPQFRSMTEEEISEANISERVGTQSIVTQVPIRIGMSSYTSAVPVQQVLMVPGGYPAQEVVIPAPVATAPGLVTLAQPPRAAFPQFRSMTEEEISEANISEVEYIVFNMEDGY</sequence>
<feature type="transmembrane region" description="Helical" evidence="15">
    <location>
        <begin position="530"/>
        <end position="550"/>
    </location>
</feature>
<keyword evidence="12 15" id="KW-1133">Transmembrane helix</keyword>
<evidence type="ECO:0000259" key="16">
    <source>
        <dbReference type="PROSITE" id="PS50846"/>
    </source>
</evidence>
<dbReference type="InterPro" id="IPR023214">
    <property type="entry name" value="HAD_sf"/>
</dbReference>
<dbReference type="GO" id="GO:0140581">
    <property type="term" value="F:P-type monovalent copper transporter activity"/>
    <property type="evidence" value="ECO:0007669"/>
    <property type="project" value="UniProtKB-EC"/>
</dbReference>
<dbReference type="FunFam" id="3.30.70.100:FF:000049">
    <property type="entry name" value="copper-transporting ATPase 1"/>
    <property type="match status" value="1"/>
</dbReference>
<keyword evidence="8" id="KW-0187">Copper transport</keyword>
<dbReference type="InterPro" id="IPR006122">
    <property type="entry name" value="HMA_Cu_ion-bd"/>
</dbReference>
<dbReference type="PROSITE" id="PS00154">
    <property type="entry name" value="ATPASE_E1_E2"/>
    <property type="match status" value="1"/>
</dbReference>
<evidence type="ECO:0000256" key="10">
    <source>
        <dbReference type="ARBA" id="ARBA00022842"/>
    </source>
</evidence>
<dbReference type="Pfam" id="PF00403">
    <property type="entry name" value="HMA"/>
    <property type="match status" value="4"/>
</dbReference>
<proteinExistence type="inferred from homology"/>
<evidence type="ECO:0000256" key="14">
    <source>
        <dbReference type="ARBA" id="ARBA00023136"/>
    </source>
</evidence>
<keyword evidence="10" id="KW-0460">Magnesium</keyword>
<dbReference type="CDD" id="cd00371">
    <property type="entry name" value="HMA"/>
    <property type="match status" value="5"/>
</dbReference>
<dbReference type="Pfam" id="PF00122">
    <property type="entry name" value="E1-E2_ATPase"/>
    <property type="match status" value="1"/>
</dbReference>
<keyword evidence="18" id="KW-1185">Reference proteome</keyword>
<keyword evidence="11" id="KW-1278">Translocase</keyword>
<dbReference type="Gene3D" id="3.40.1110.10">
    <property type="entry name" value="Calcium-transporting ATPase, cytoplasmic domain N"/>
    <property type="match status" value="1"/>
</dbReference>
<dbReference type="Proteomes" id="UP001187531">
    <property type="component" value="Unassembled WGS sequence"/>
</dbReference>
<dbReference type="FunFam" id="3.30.70.100:FF:000001">
    <property type="entry name" value="ATPase copper transporting beta"/>
    <property type="match status" value="3"/>
</dbReference>
<dbReference type="GO" id="GO:0005524">
    <property type="term" value="F:ATP binding"/>
    <property type="evidence" value="ECO:0007669"/>
    <property type="project" value="UniProtKB-KW"/>
</dbReference>
<dbReference type="GO" id="GO:0043682">
    <property type="term" value="F:P-type divalent copper transporter activity"/>
    <property type="evidence" value="ECO:0007669"/>
    <property type="project" value="TreeGrafter"/>
</dbReference>
<dbReference type="InterPro" id="IPR008250">
    <property type="entry name" value="ATPase_P-typ_transduc_dom_A_sf"/>
</dbReference>
<evidence type="ECO:0000256" key="2">
    <source>
        <dbReference type="ARBA" id="ARBA00006024"/>
    </source>
</evidence>
<dbReference type="InterPro" id="IPR017969">
    <property type="entry name" value="Heavy-metal-associated_CS"/>
</dbReference>
<dbReference type="Gene3D" id="3.40.50.1000">
    <property type="entry name" value="HAD superfamily/HAD-like"/>
    <property type="match status" value="1"/>
</dbReference>
<keyword evidence="9" id="KW-0067">ATP-binding</keyword>
<comment type="caution">
    <text evidence="17">The sequence shown here is derived from an EMBL/GenBank/DDBJ whole genome shotgun (WGS) entry which is preliminary data.</text>
</comment>
<keyword evidence="14 15" id="KW-0472">Membrane</keyword>
<dbReference type="SUPFAM" id="SSF55008">
    <property type="entry name" value="HMA, heavy metal-associated domain"/>
    <property type="match status" value="5"/>
</dbReference>
<dbReference type="InterPro" id="IPR006121">
    <property type="entry name" value="HMA_dom"/>
</dbReference>
<dbReference type="InterPro" id="IPR036163">
    <property type="entry name" value="HMA_dom_sf"/>
</dbReference>
<dbReference type="InterPro" id="IPR059000">
    <property type="entry name" value="ATPase_P-type_domA"/>
</dbReference>
<evidence type="ECO:0000256" key="7">
    <source>
        <dbReference type="ARBA" id="ARBA00022741"/>
    </source>
</evidence>
<dbReference type="PROSITE" id="PS01047">
    <property type="entry name" value="HMA_1"/>
    <property type="match status" value="3"/>
</dbReference>
<evidence type="ECO:0000256" key="1">
    <source>
        <dbReference type="ARBA" id="ARBA00004127"/>
    </source>
</evidence>
<dbReference type="PRINTS" id="PR00942">
    <property type="entry name" value="CUATPASEI"/>
</dbReference>
<accession>A0AA88I0M1</accession>
<protein>
    <recommendedName>
        <fullName evidence="3">P-type Cu(+) transporter</fullName>
        <ecNumber evidence="3">7.2.2.8</ecNumber>
    </recommendedName>
</protein>
<dbReference type="InterPro" id="IPR023299">
    <property type="entry name" value="ATPase_P-typ_cyto_dom_N"/>
</dbReference>
<dbReference type="InterPro" id="IPR018303">
    <property type="entry name" value="ATPase_P-typ_P_site"/>
</dbReference>